<dbReference type="AlphaFoldDB" id="A0A919W184"/>
<name>A0A919W184_9ACTN</name>
<evidence type="ECO:0000256" key="1">
    <source>
        <dbReference type="ARBA" id="ARBA00004141"/>
    </source>
</evidence>
<comment type="caution">
    <text evidence="8">The sequence shown here is derived from an EMBL/GenBank/DDBJ whole genome shotgun (WGS) entry which is preliminary data.</text>
</comment>
<feature type="transmembrane region" description="Helical" evidence="6">
    <location>
        <begin position="12"/>
        <end position="29"/>
    </location>
</feature>
<gene>
    <name evidence="8" type="ORF">Ato02nite_039550</name>
</gene>
<keyword evidence="9" id="KW-1185">Reference proteome</keyword>
<feature type="transmembrane region" description="Helical" evidence="6">
    <location>
        <begin position="161"/>
        <end position="182"/>
    </location>
</feature>
<keyword evidence="3 6" id="KW-1133">Transmembrane helix</keyword>
<proteinExistence type="predicted"/>
<accession>A0A919W184</accession>
<feature type="transmembrane region" description="Helical" evidence="6">
    <location>
        <begin position="109"/>
        <end position="127"/>
    </location>
</feature>
<feature type="transmembrane region" description="Helical" evidence="6">
    <location>
        <begin position="79"/>
        <end position="97"/>
    </location>
</feature>
<evidence type="ECO:0000256" key="2">
    <source>
        <dbReference type="ARBA" id="ARBA00022692"/>
    </source>
</evidence>
<keyword evidence="2 6" id="KW-0812">Transmembrane</keyword>
<keyword evidence="4 6" id="KW-0472">Membrane</keyword>
<evidence type="ECO:0000256" key="6">
    <source>
        <dbReference type="SAM" id="Phobius"/>
    </source>
</evidence>
<dbReference type="Pfam" id="PF14378">
    <property type="entry name" value="PAP2_3"/>
    <property type="match status" value="1"/>
</dbReference>
<evidence type="ECO:0000256" key="4">
    <source>
        <dbReference type="ARBA" id="ARBA00023136"/>
    </source>
</evidence>
<evidence type="ECO:0000313" key="8">
    <source>
        <dbReference type="EMBL" id="GIM92162.1"/>
    </source>
</evidence>
<reference evidence="8 9" key="1">
    <citation type="submission" date="2021-03" db="EMBL/GenBank/DDBJ databases">
        <title>Whole genome shotgun sequence of Actinoplanes toevensis NBRC 105298.</title>
        <authorList>
            <person name="Komaki H."/>
            <person name="Tamura T."/>
        </authorList>
    </citation>
    <scope>NUCLEOTIDE SEQUENCE [LARGE SCALE GENOMIC DNA]</scope>
    <source>
        <strain evidence="8 9">NBRC 105298</strain>
    </source>
</reference>
<dbReference type="Proteomes" id="UP000677082">
    <property type="component" value="Unassembled WGS sequence"/>
</dbReference>
<dbReference type="InterPro" id="IPR026841">
    <property type="entry name" value="Aur1/Ipt1"/>
</dbReference>
<evidence type="ECO:0000256" key="5">
    <source>
        <dbReference type="SAM" id="MobiDB-lite"/>
    </source>
</evidence>
<comment type="subcellular location">
    <subcellularLocation>
        <location evidence="1">Membrane</location>
        <topology evidence="1">Multi-pass membrane protein</topology>
    </subcellularLocation>
</comment>
<dbReference type="InterPro" id="IPR052185">
    <property type="entry name" value="IPC_Synthase-Related"/>
</dbReference>
<evidence type="ECO:0000313" key="9">
    <source>
        <dbReference type="Proteomes" id="UP000677082"/>
    </source>
</evidence>
<feature type="domain" description="Inositolphosphotransferase Aur1/Ipt1" evidence="7">
    <location>
        <begin position="46"/>
        <end position="225"/>
    </location>
</feature>
<feature type="transmembrane region" description="Helical" evidence="6">
    <location>
        <begin position="189"/>
        <end position="207"/>
    </location>
</feature>
<evidence type="ECO:0000256" key="3">
    <source>
        <dbReference type="ARBA" id="ARBA00022989"/>
    </source>
</evidence>
<organism evidence="8 9">
    <name type="scientific">Paractinoplanes toevensis</name>
    <dbReference type="NCBI Taxonomy" id="571911"/>
    <lineage>
        <taxon>Bacteria</taxon>
        <taxon>Bacillati</taxon>
        <taxon>Actinomycetota</taxon>
        <taxon>Actinomycetes</taxon>
        <taxon>Micromonosporales</taxon>
        <taxon>Micromonosporaceae</taxon>
        <taxon>Paractinoplanes</taxon>
    </lineage>
</organism>
<dbReference type="GO" id="GO:0016020">
    <property type="term" value="C:membrane"/>
    <property type="evidence" value="ECO:0007669"/>
    <property type="project" value="UniProtKB-SubCell"/>
</dbReference>
<dbReference type="PANTHER" id="PTHR31310">
    <property type="match status" value="1"/>
</dbReference>
<dbReference type="CDD" id="cd03386">
    <property type="entry name" value="PAP2_Aur1_like"/>
    <property type="match status" value="1"/>
</dbReference>
<protein>
    <recommendedName>
        <fullName evidence="7">Inositolphosphotransferase Aur1/Ipt1 domain-containing protein</fullName>
    </recommendedName>
</protein>
<dbReference type="EMBL" id="BOQN01000052">
    <property type="protein sequence ID" value="GIM92162.1"/>
    <property type="molecule type" value="Genomic_DNA"/>
</dbReference>
<dbReference type="PANTHER" id="PTHR31310:SF7">
    <property type="entry name" value="PA-PHOSPHATASE RELATED-FAMILY PROTEIN DDB_G0268928"/>
    <property type="match status" value="1"/>
</dbReference>
<feature type="region of interest" description="Disordered" evidence="5">
    <location>
        <begin position="311"/>
        <end position="339"/>
    </location>
</feature>
<dbReference type="RefSeq" id="WP_213008053.1">
    <property type="nucleotide sequence ID" value="NZ_BOQN01000052.1"/>
</dbReference>
<sequence>MDRLRVLAARRALREILLVAVLFLAYKLGRLLVEGHVSEAFTNARTVWDFERLIHLPSEAALQAAVLHHTWLVRAANCFYAYVHFPATAATLIWLYLRRPTIYLWFRRSLASLTALALVTHALFPLAPGRMVAATGLIDTGKLYGPSVYGSPTTDTLSNQYAAMPSLHVGWALAVAIALIASSRSRWRWLWLAHPITTLLVVVVTGNHYWLDAIAAVTLLGLVLAVVTPLSRPAAAEPAAPPVLAPAPTVPAPALPAEAVPASVLTAHRLLQPYAPLAVLVPGAPLTALVTYPPVAGELPPEAAVCVPKQRVDGDALTRPPVSARHGPGAPRSRRAPHR</sequence>
<evidence type="ECO:0000259" key="7">
    <source>
        <dbReference type="Pfam" id="PF14378"/>
    </source>
</evidence>